<organism evidence="1 2">
    <name type="scientific">Salix koriyanagi</name>
    <dbReference type="NCBI Taxonomy" id="2511006"/>
    <lineage>
        <taxon>Eukaryota</taxon>
        <taxon>Viridiplantae</taxon>
        <taxon>Streptophyta</taxon>
        <taxon>Embryophyta</taxon>
        <taxon>Tracheophyta</taxon>
        <taxon>Spermatophyta</taxon>
        <taxon>Magnoliopsida</taxon>
        <taxon>eudicotyledons</taxon>
        <taxon>Gunneridae</taxon>
        <taxon>Pentapetalae</taxon>
        <taxon>rosids</taxon>
        <taxon>fabids</taxon>
        <taxon>Malpighiales</taxon>
        <taxon>Salicaceae</taxon>
        <taxon>Saliceae</taxon>
        <taxon>Salix</taxon>
    </lineage>
</organism>
<dbReference type="EMBL" id="JAPFFM010000006">
    <property type="protein sequence ID" value="KAJ6758554.1"/>
    <property type="molecule type" value="Genomic_DNA"/>
</dbReference>
<reference evidence="1" key="2">
    <citation type="journal article" date="2023" name="Int. J. Mol. Sci.">
        <title>De Novo Assembly and Annotation of 11 Diverse Shrub Willow (Salix) Genomes Reveals Novel Gene Organization in Sex-Linked Regions.</title>
        <authorList>
            <person name="Hyden B."/>
            <person name="Feng K."/>
            <person name="Yates T.B."/>
            <person name="Jawdy S."/>
            <person name="Cereghino C."/>
            <person name="Smart L.B."/>
            <person name="Muchero W."/>
        </authorList>
    </citation>
    <scope>NUCLEOTIDE SEQUENCE</scope>
    <source>
        <tissue evidence="1">Shoot tip</tissue>
    </source>
</reference>
<proteinExistence type="predicted"/>
<evidence type="ECO:0000313" key="2">
    <source>
        <dbReference type="Proteomes" id="UP001151752"/>
    </source>
</evidence>
<dbReference type="Proteomes" id="UP001151752">
    <property type="component" value="Chromosome 18"/>
</dbReference>
<accession>A0A9Q0W0Y0</accession>
<name>A0A9Q0W0Y0_9ROSI</name>
<keyword evidence="2" id="KW-1185">Reference proteome</keyword>
<protein>
    <submittedName>
        <fullName evidence="1">Uncharacterized protein</fullName>
    </submittedName>
</protein>
<evidence type="ECO:0000313" key="1">
    <source>
        <dbReference type="EMBL" id="KAJ6758554.1"/>
    </source>
</evidence>
<gene>
    <name evidence="1" type="ORF">OIU74_025240</name>
</gene>
<sequence length="107" mass="11818">MHHHFGGEGTLIMEELGSSQSGCHALQQNVESFRMSLILGVVNPSFDQSLLVTKVALPNSLKRLTRASRIINERVRVQEIDGIKENDGKLTLTYVDGNSLYLPLLVA</sequence>
<comment type="caution">
    <text evidence="1">The sequence shown here is derived from an EMBL/GenBank/DDBJ whole genome shotgun (WGS) entry which is preliminary data.</text>
</comment>
<reference evidence="1" key="1">
    <citation type="submission" date="2022-11" db="EMBL/GenBank/DDBJ databases">
        <authorList>
            <person name="Hyden B.L."/>
            <person name="Feng K."/>
            <person name="Yates T."/>
            <person name="Jawdy S."/>
            <person name="Smart L.B."/>
            <person name="Muchero W."/>
        </authorList>
    </citation>
    <scope>NUCLEOTIDE SEQUENCE</scope>
    <source>
        <tissue evidence="1">Shoot tip</tissue>
    </source>
</reference>
<dbReference type="AlphaFoldDB" id="A0A9Q0W0Y0"/>